<dbReference type="EMBL" id="BPVZ01000124">
    <property type="protein sequence ID" value="GKV37796.1"/>
    <property type="molecule type" value="Genomic_DNA"/>
</dbReference>
<reference evidence="1 2" key="1">
    <citation type="journal article" date="2021" name="Commun. Biol.">
        <title>The genome of Shorea leprosula (Dipterocarpaceae) highlights the ecological relevance of drought in aseasonal tropical rainforests.</title>
        <authorList>
            <person name="Ng K.K.S."/>
            <person name="Kobayashi M.J."/>
            <person name="Fawcett J.A."/>
            <person name="Hatakeyama M."/>
            <person name="Paape T."/>
            <person name="Ng C.H."/>
            <person name="Ang C.C."/>
            <person name="Tnah L.H."/>
            <person name="Lee C.T."/>
            <person name="Nishiyama T."/>
            <person name="Sese J."/>
            <person name="O'Brien M.J."/>
            <person name="Copetti D."/>
            <person name="Mohd Noor M.I."/>
            <person name="Ong R.C."/>
            <person name="Putra M."/>
            <person name="Sireger I.Z."/>
            <person name="Indrioko S."/>
            <person name="Kosugi Y."/>
            <person name="Izuno A."/>
            <person name="Isagi Y."/>
            <person name="Lee S.L."/>
            <person name="Shimizu K.K."/>
        </authorList>
    </citation>
    <scope>NUCLEOTIDE SEQUENCE [LARGE SCALE GENOMIC DNA]</scope>
    <source>
        <strain evidence="1">214</strain>
    </source>
</reference>
<sequence>MGWGSIYYRRLKVFTMLSAKGSSGQANLRGLLYGERLISAMPSVLSV</sequence>
<protein>
    <submittedName>
        <fullName evidence="1">Uncharacterized protein</fullName>
    </submittedName>
</protein>
<comment type="caution">
    <text evidence="1">The sequence shown here is derived from an EMBL/GenBank/DDBJ whole genome shotgun (WGS) entry which is preliminary data.</text>
</comment>
<dbReference type="AlphaFoldDB" id="A0AAV5LLX4"/>
<evidence type="ECO:0000313" key="2">
    <source>
        <dbReference type="Proteomes" id="UP001054252"/>
    </source>
</evidence>
<gene>
    <name evidence="1" type="ORF">SLEP1_g45780</name>
</gene>
<keyword evidence="2" id="KW-1185">Reference proteome</keyword>
<organism evidence="1 2">
    <name type="scientific">Rubroshorea leprosula</name>
    <dbReference type="NCBI Taxonomy" id="152421"/>
    <lineage>
        <taxon>Eukaryota</taxon>
        <taxon>Viridiplantae</taxon>
        <taxon>Streptophyta</taxon>
        <taxon>Embryophyta</taxon>
        <taxon>Tracheophyta</taxon>
        <taxon>Spermatophyta</taxon>
        <taxon>Magnoliopsida</taxon>
        <taxon>eudicotyledons</taxon>
        <taxon>Gunneridae</taxon>
        <taxon>Pentapetalae</taxon>
        <taxon>rosids</taxon>
        <taxon>malvids</taxon>
        <taxon>Malvales</taxon>
        <taxon>Dipterocarpaceae</taxon>
        <taxon>Rubroshorea</taxon>
    </lineage>
</organism>
<name>A0AAV5LLX4_9ROSI</name>
<evidence type="ECO:0000313" key="1">
    <source>
        <dbReference type="EMBL" id="GKV37796.1"/>
    </source>
</evidence>
<dbReference type="Proteomes" id="UP001054252">
    <property type="component" value="Unassembled WGS sequence"/>
</dbReference>
<accession>A0AAV5LLX4</accession>
<proteinExistence type="predicted"/>